<sequence length="58" mass="5375">MKGEGKATPGGRACGSSFNPCPRETGGGGACSSPAAGTPSGTSSASLSASRAACLSRA</sequence>
<accession>D7FWL3</accession>
<name>D7FWL3_ECTSI</name>
<reference evidence="2 3" key="1">
    <citation type="journal article" date="2010" name="Nature">
        <title>The Ectocarpus genome and the independent evolution of multicellularity in brown algae.</title>
        <authorList>
            <person name="Cock J.M."/>
            <person name="Sterck L."/>
            <person name="Rouze P."/>
            <person name="Scornet D."/>
            <person name="Allen A.E."/>
            <person name="Amoutzias G."/>
            <person name="Anthouard V."/>
            <person name="Artiguenave F."/>
            <person name="Aury J.M."/>
            <person name="Badger J.H."/>
            <person name="Beszteri B."/>
            <person name="Billiau K."/>
            <person name="Bonnet E."/>
            <person name="Bothwell J.H."/>
            <person name="Bowler C."/>
            <person name="Boyen C."/>
            <person name="Brownlee C."/>
            <person name="Carrano C.J."/>
            <person name="Charrier B."/>
            <person name="Cho G.Y."/>
            <person name="Coelho S.M."/>
            <person name="Collen J."/>
            <person name="Corre E."/>
            <person name="Da Silva C."/>
            <person name="Delage L."/>
            <person name="Delaroque N."/>
            <person name="Dittami S.M."/>
            <person name="Doulbeau S."/>
            <person name="Elias M."/>
            <person name="Farnham G."/>
            <person name="Gachon C.M."/>
            <person name="Gschloessl B."/>
            <person name="Heesch S."/>
            <person name="Jabbari K."/>
            <person name="Jubin C."/>
            <person name="Kawai H."/>
            <person name="Kimura K."/>
            <person name="Kloareg B."/>
            <person name="Kupper F.C."/>
            <person name="Lang D."/>
            <person name="Le Bail A."/>
            <person name="Leblanc C."/>
            <person name="Lerouge P."/>
            <person name="Lohr M."/>
            <person name="Lopez P.J."/>
            <person name="Martens C."/>
            <person name="Maumus F."/>
            <person name="Michel G."/>
            <person name="Miranda-Saavedra D."/>
            <person name="Morales J."/>
            <person name="Moreau H."/>
            <person name="Motomura T."/>
            <person name="Nagasato C."/>
            <person name="Napoli C.A."/>
            <person name="Nelson D.R."/>
            <person name="Nyvall-Collen P."/>
            <person name="Peters A.F."/>
            <person name="Pommier C."/>
            <person name="Potin P."/>
            <person name="Poulain J."/>
            <person name="Quesneville H."/>
            <person name="Read B."/>
            <person name="Rensing S.A."/>
            <person name="Ritter A."/>
            <person name="Rousvoal S."/>
            <person name="Samanta M."/>
            <person name="Samson G."/>
            <person name="Schroeder D.C."/>
            <person name="Segurens B."/>
            <person name="Strittmatter M."/>
            <person name="Tonon T."/>
            <person name="Tregear J.W."/>
            <person name="Valentin K."/>
            <person name="von Dassow P."/>
            <person name="Yamagishi T."/>
            <person name="Van de Peer Y."/>
            <person name="Wincker P."/>
        </authorList>
    </citation>
    <scope>NUCLEOTIDE SEQUENCE [LARGE SCALE GENOMIC DNA]</scope>
    <source>
        <strain evidence="3">Ec32 / CCAP1310/4</strain>
    </source>
</reference>
<keyword evidence="3" id="KW-1185">Reference proteome</keyword>
<evidence type="ECO:0000313" key="2">
    <source>
        <dbReference type="EMBL" id="CBJ32101.1"/>
    </source>
</evidence>
<evidence type="ECO:0000256" key="1">
    <source>
        <dbReference type="SAM" id="MobiDB-lite"/>
    </source>
</evidence>
<dbReference type="EMBL" id="FN648496">
    <property type="protein sequence ID" value="CBJ32101.1"/>
    <property type="molecule type" value="Genomic_DNA"/>
</dbReference>
<dbReference type="InParanoid" id="D7FWL3"/>
<feature type="compositionally biased region" description="Low complexity" evidence="1">
    <location>
        <begin position="31"/>
        <end position="58"/>
    </location>
</feature>
<dbReference type="Proteomes" id="UP000002630">
    <property type="component" value="Linkage Group LG23"/>
</dbReference>
<proteinExistence type="predicted"/>
<feature type="region of interest" description="Disordered" evidence="1">
    <location>
        <begin position="24"/>
        <end position="58"/>
    </location>
</feature>
<protein>
    <submittedName>
        <fullName evidence="2">Uncharacterized protein</fullName>
    </submittedName>
</protein>
<dbReference type="AlphaFoldDB" id="D7FWL3"/>
<evidence type="ECO:0000313" key="3">
    <source>
        <dbReference type="Proteomes" id="UP000002630"/>
    </source>
</evidence>
<dbReference type="EMBL" id="FN649748">
    <property type="protein sequence ID" value="CBJ32101.1"/>
    <property type="molecule type" value="Genomic_DNA"/>
</dbReference>
<organism evidence="2 3">
    <name type="scientific">Ectocarpus siliculosus</name>
    <name type="common">Brown alga</name>
    <name type="synonym">Conferva siliculosa</name>
    <dbReference type="NCBI Taxonomy" id="2880"/>
    <lineage>
        <taxon>Eukaryota</taxon>
        <taxon>Sar</taxon>
        <taxon>Stramenopiles</taxon>
        <taxon>Ochrophyta</taxon>
        <taxon>PX clade</taxon>
        <taxon>Phaeophyceae</taxon>
        <taxon>Ectocarpales</taxon>
        <taxon>Ectocarpaceae</taxon>
        <taxon>Ectocarpus</taxon>
    </lineage>
</organism>
<gene>
    <name evidence="2" type="ORF">Esi_0308_0010</name>
</gene>